<reference evidence="1" key="1">
    <citation type="submission" date="2022-04" db="EMBL/GenBank/DDBJ databases">
        <title>Genome of the entomopathogenic fungus Entomophthora muscae.</title>
        <authorList>
            <person name="Elya C."/>
            <person name="Lovett B.R."/>
            <person name="Lee E."/>
            <person name="Macias A.M."/>
            <person name="Hajek A.E."/>
            <person name="De Bivort B.L."/>
            <person name="Kasson M.T."/>
            <person name="De Fine Licht H.H."/>
            <person name="Stajich J.E."/>
        </authorList>
    </citation>
    <scope>NUCLEOTIDE SEQUENCE</scope>
    <source>
        <strain evidence="1">Berkeley</strain>
    </source>
</reference>
<gene>
    <name evidence="1" type="primary">PRB1_40</name>
    <name evidence="1" type="ORF">DSO57_1026302</name>
</gene>
<evidence type="ECO:0000313" key="1">
    <source>
        <dbReference type="EMBL" id="KAJ9068682.1"/>
    </source>
</evidence>
<name>A0ACC2T298_9FUNG</name>
<sequence length="416" mass="44662">MFFTLAIIGSAAVSAVILESNAARQSDEAMVQDSYIVMLKPNVSTSAFDLHLNDIKDYVSEYNLNSAGQGINRLRHVYTTEGALGYSGKFESRLINRIKQSSAVDFVEKDSVRYALNVERGCPWGLARVSHRAPLSFATFNKYLYDVHGGENTTIYIIDTGINWEHEDFQGRASWGATIPENDGDFDGNGHGSHCGGTAAGFKYGVAKKAKVVGVKVLRSNGSGSTSDVIKGIEWAGNAAKKETMTANKRGRSHKGSVGNMSLGGGYSQALNRIVDVVVRNGLHFAVAAGNENDDACYSSPSSADLAITVGASTIADRRAWFSNWGKCVDIFAPGLDITSIWKGGKHTTKTISGTSMASPHIAGVMSYLLSLESKPLTNKELRDKLIGLATPNLLTDIPARTPNLLAFTNPPKSLM</sequence>
<dbReference type="Proteomes" id="UP001165960">
    <property type="component" value="Unassembled WGS sequence"/>
</dbReference>
<accession>A0ACC2T298</accession>
<dbReference type="EMBL" id="QTSX02003703">
    <property type="protein sequence ID" value="KAJ9068682.1"/>
    <property type="molecule type" value="Genomic_DNA"/>
</dbReference>
<proteinExistence type="predicted"/>
<protein>
    <submittedName>
        <fullName evidence="1">Proteinase B</fullName>
        <ecNumber evidence="1">3.4.21.48</ecNumber>
    </submittedName>
</protein>
<evidence type="ECO:0000313" key="2">
    <source>
        <dbReference type="Proteomes" id="UP001165960"/>
    </source>
</evidence>
<keyword evidence="2" id="KW-1185">Reference proteome</keyword>
<dbReference type="EC" id="3.4.21.48" evidence="1"/>
<keyword evidence="1" id="KW-0378">Hydrolase</keyword>
<comment type="caution">
    <text evidence="1">The sequence shown here is derived from an EMBL/GenBank/DDBJ whole genome shotgun (WGS) entry which is preliminary data.</text>
</comment>
<organism evidence="1 2">
    <name type="scientific">Entomophthora muscae</name>
    <dbReference type="NCBI Taxonomy" id="34485"/>
    <lineage>
        <taxon>Eukaryota</taxon>
        <taxon>Fungi</taxon>
        <taxon>Fungi incertae sedis</taxon>
        <taxon>Zoopagomycota</taxon>
        <taxon>Entomophthoromycotina</taxon>
        <taxon>Entomophthoromycetes</taxon>
        <taxon>Entomophthorales</taxon>
        <taxon>Entomophthoraceae</taxon>
        <taxon>Entomophthora</taxon>
    </lineage>
</organism>